<gene>
    <name evidence="2" type="ORF">D9615_005280</name>
</gene>
<reference evidence="2 3" key="1">
    <citation type="journal article" date="2020" name="ISME J.">
        <title>Uncovering the hidden diversity of litter-decomposition mechanisms in mushroom-forming fungi.</title>
        <authorList>
            <person name="Floudas D."/>
            <person name="Bentzer J."/>
            <person name="Ahren D."/>
            <person name="Johansson T."/>
            <person name="Persson P."/>
            <person name="Tunlid A."/>
        </authorList>
    </citation>
    <scope>NUCLEOTIDE SEQUENCE [LARGE SCALE GENOMIC DNA]</scope>
    <source>
        <strain evidence="2 3">CBS 661.87</strain>
    </source>
</reference>
<sequence length="828" mass="91624">MQSDSATESDDESSIGVNDVERNSTHFSFQIMERDVQDERLLHEATLEALEKITLFDLPAVQRDSSLHQDILSASDDILYFLDRGCARVVDDVNAVDDLFLLHRLVNVKFLSILFRHRKTSRVIAAKATTPNAATTIVCWVDVVLAKLSMFILHVAGGFSRHPLAPCSEFIQYQREEDCVKAATQMPEKWESVIDVIGSNKTSPAAIRLATRLVFAAYVMAPQLNGDEEQDLNTKDIILEALTLVSPTILGSTFQVLRLDSHLQIDAKVNESIAKCNRQFTMIRENPGSSTLTQYLLTVKSTLSFLALMWHYEIESCIAPRPVSLLLSTTMTIVQSLKHSYHLPGVRDALLTAVSVSGGACEIDEEMFSVLAIQSECSNFIAASAYSHRIMATEENHDPLLLAETWNYLRDVLLLIISRRCAEDDEALALLVSPIICTAMTKIAQTTSPAELSSISAKEQQLIYLMLISKGIEIRLEMGMWLPEPEIDDKQVPGKQPSDWGMSSDIPPFVLGDRHAAAASPNPSFATKSSDFHFFPRREGDSKKRPRRSNQPSESRSMDLDDVEHSDLTSLSHLRSSAFWELHRSITENGEGFVRRMRDYEHSRSRSDIYLKAKEAQKRGRKQSSVAASAASRKFKFLRHESGDQENDDDDDVQIFAGELPRISLPGSPCFKSRSMSLDLMDEDTRDYDLTTFANERCSSPGATCDSNSSIYHSDDEHLESSGTTSPLSQSLFSSSPPHPYATSFASDTHTDCMSSSAVSLPLPPLSPPESLSSLRVITPSTSRSEKAIAALSLAMANGAGGISDYEALLAMQNPPALDGCEIGELWH</sequence>
<evidence type="ECO:0000256" key="1">
    <source>
        <dbReference type="SAM" id="MobiDB-lite"/>
    </source>
</evidence>
<name>A0A8H5H6C0_9AGAR</name>
<feature type="compositionally biased region" description="Polar residues" evidence="1">
    <location>
        <begin position="699"/>
        <end position="712"/>
    </location>
</feature>
<keyword evidence="3" id="KW-1185">Reference proteome</keyword>
<dbReference type="OrthoDB" id="2688840at2759"/>
<feature type="compositionally biased region" description="Low complexity" evidence="1">
    <location>
        <begin position="726"/>
        <end position="735"/>
    </location>
</feature>
<protein>
    <submittedName>
        <fullName evidence="2">Uncharacterized protein</fullName>
    </submittedName>
</protein>
<proteinExistence type="predicted"/>
<organism evidence="2 3">
    <name type="scientific">Tricholomella constricta</name>
    <dbReference type="NCBI Taxonomy" id="117010"/>
    <lineage>
        <taxon>Eukaryota</taxon>
        <taxon>Fungi</taxon>
        <taxon>Dikarya</taxon>
        <taxon>Basidiomycota</taxon>
        <taxon>Agaricomycotina</taxon>
        <taxon>Agaricomycetes</taxon>
        <taxon>Agaricomycetidae</taxon>
        <taxon>Agaricales</taxon>
        <taxon>Tricholomatineae</taxon>
        <taxon>Lyophyllaceae</taxon>
        <taxon>Tricholomella</taxon>
    </lineage>
</organism>
<dbReference type="Proteomes" id="UP000565441">
    <property type="component" value="Unassembled WGS sequence"/>
</dbReference>
<feature type="region of interest" description="Disordered" evidence="1">
    <location>
        <begin position="699"/>
        <end position="735"/>
    </location>
</feature>
<comment type="caution">
    <text evidence="2">The sequence shown here is derived from an EMBL/GenBank/DDBJ whole genome shotgun (WGS) entry which is preliminary data.</text>
</comment>
<dbReference type="AlphaFoldDB" id="A0A8H5H6C0"/>
<evidence type="ECO:0000313" key="2">
    <source>
        <dbReference type="EMBL" id="KAF5377507.1"/>
    </source>
</evidence>
<feature type="region of interest" description="Disordered" evidence="1">
    <location>
        <begin position="517"/>
        <end position="563"/>
    </location>
</feature>
<feature type="compositionally biased region" description="Basic and acidic residues" evidence="1">
    <location>
        <begin position="530"/>
        <end position="543"/>
    </location>
</feature>
<dbReference type="EMBL" id="JAACJP010000023">
    <property type="protein sequence ID" value="KAF5377507.1"/>
    <property type="molecule type" value="Genomic_DNA"/>
</dbReference>
<evidence type="ECO:0000313" key="3">
    <source>
        <dbReference type="Proteomes" id="UP000565441"/>
    </source>
</evidence>
<accession>A0A8H5H6C0</accession>